<dbReference type="InterPro" id="IPR013968">
    <property type="entry name" value="PKS_KR"/>
</dbReference>
<dbReference type="InterPro" id="IPR050091">
    <property type="entry name" value="PKS_NRPS_Biosynth_Enz"/>
</dbReference>
<keyword evidence="11" id="KW-0511">Multifunctional enzyme</keyword>
<dbReference type="InterPro" id="IPR023213">
    <property type="entry name" value="CAT-like_dom_sf"/>
</dbReference>
<dbReference type="FunFam" id="3.40.50.980:FF:000001">
    <property type="entry name" value="Non-ribosomal peptide synthetase"/>
    <property type="match status" value="1"/>
</dbReference>
<dbReference type="SUPFAM" id="SSF52777">
    <property type="entry name" value="CoA-dependent acyltransferases"/>
    <property type="match status" value="4"/>
</dbReference>
<dbReference type="Gene3D" id="3.40.47.10">
    <property type="match status" value="3"/>
</dbReference>
<dbReference type="Pfam" id="PF08659">
    <property type="entry name" value="KR"/>
    <property type="match status" value="1"/>
</dbReference>
<evidence type="ECO:0000313" key="16">
    <source>
        <dbReference type="EMBL" id="VEF77470.1"/>
    </source>
</evidence>
<keyword evidence="9" id="KW-0808">Transferase</keyword>
<dbReference type="Gene3D" id="3.30.559.30">
    <property type="entry name" value="Nonribosomal peptide synthetase, condensation domain"/>
    <property type="match status" value="2"/>
</dbReference>
<dbReference type="Pfam" id="PF00501">
    <property type="entry name" value="AMP-binding"/>
    <property type="match status" value="2"/>
</dbReference>
<dbReference type="InterPro" id="IPR010071">
    <property type="entry name" value="AA_adenyl_dom"/>
</dbReference>
<evidence type="ECO:0000256" key="8">
    <source>
        <dbReference type="ARBA" id="ARBA00022553"/>
    </source>
</evidence>
<dbReference type="GO" id="GO:0009403">
    <property type="term" value="P:toxin biosynthetic process"/>
    <property type="evidence" value="ECO:0007669"/>
    <property type="project" value="UniProtKB-ARBA"/>
</dbReference>
<dbReference type="Pfam" id="PF00668">
    <property type="entry name" value="Condensation"/>
    <property type="match status" value="2"/>
</dbReference>
<feature type="domain" description="Carrier" evidence="14">
    <location>
        <begin position="2614"/>
        <end position="2691"/>
    </location>
</feature>
<dbReference type="PANTHER" id="PTHR43775:SF37">
    <property type="entry name" value="SI:DKEY-61P9.11"/>
    <property type="match status" value="1"/>
</dbReference>
<evidence type="ECO:0000256" key="10">
    <source>
        <dbReference type="ARBA" id="ARBA00022737"/>
    </source>
</evidence>
<dbReference type="InterPro" id="IPR020841">
    <property type="entry name" value="PKS_Beta-ketoAc_synthase_dom"/>
</dbReference>
<dbReference type="PROSITE" id="PS52004">
    <property type="entry name" value="KS3_2"/>
    <property type="match status" value="3"/>
</dbReference>
<evidence type="ECO:0000259" key="15">
    <source>
        <dbReference type="PROSITE" id="PS52004"/>
    </source>
</evidence>
<dbReference type="Proteomes" id="UP000277437">
    <property type="component" value="Chromosome"/>
</dbReference>
<dbReference type="SUPFAM" id="SSF53335">
    <property type="entry name" value="S-adenosyl-L-methionine-dependent methyltransferases"/>
    <property type="match status" value="1"/>
</dbReference>
<dbReference type="GO" id="GO:0071770">
    <property type="term" value="P:DIM/DIP cell wall layer assembly"/>
    <property type="evidence" value="ECO:0007669"/>
    <property type="project" value="TreeGrafter"/>
</dbReference>
<dbReference type="InterPro" id="IPR018201">
    <property type="entry name" value="Ketoacyl_synth_AS"/>
</dbReference>
<dbReference type="Gene3D" id="1.10.1200.10">
    <property type="entry name" value="ACP-like"/>
    <property type="match status" value="4"/>
</dbReference>
<feature type="domain" description="Ketosynthase family 3 (KS3)" evidence="15">
    <location>
        <begin position="2729"/>
        <end position="3152"/>
    </location>
</feature>
<dbReference type="PROSITE" id="PS00012">
    <property type="entry name" value="PHOSPHOPANTETHEINE"/>
    <property type="match status" value="2"/>
</dbReference>
<dbReference type="Pfam" id="PF08242">
    <property type="entry name" value="Methyltransf_12"/>
    <property type="match status" value="1"/>
</dbReference>
<dbReference type="Gene3D" id="3.40.50.150">
    <property type="entry name" value="Vaccinia Virus protein VP39"/>
    <property type="match status" value="1"/>
</dbReference>
<evidence type="ECO:0000256" key="11">
    <source>
        <dbReference type="ARBA" id="ARBA00023268"/>
    </source>
</evidence>
<reference evidence="16 17" key="1">
    <citation type="submission" date="2018-12" db="EMBL/GenBank/DDBJ databases">
        <authorList>
            <consortium name="Pathogen Informatics"/>
        </authorList>
    </citation>
    <scope>NUCLEOTIDE SEQUENCE [LARGE SCALE GENOMIC DNA]</scope>
    <source>
        <strain evidence="16 17">NCTC7357</strain>
    </source>
</reference>
<protein>
    <submittedName>
        <fullName evidence="16">Polyketide synthase</fullName>
    </submittedName>
</protein>
<dbReference type="Gene3D" id="3.40.50.980">
    <property type="match status" value="2"/>
</dbReference>
<dbReference type="PROSITE" id="PS50075">
    <property type="entry name" value="CARRIER"/>
    <property type="match status" value="4"/>
</dbReference>
<dbReference type="InterPro" id="IPR057326">
    <property type="entry name" value="KR_dom"/>
</dbReference>
<dbReference type="GO" id="GO:0004315">
    <property type="term" value="F:3-oxoacyl-[acyl-carrier-protein] synthase activity"/>
    <property type="evidence" value="ECO:0007669"/>
    <property type="project" value="InterPro"/>
</dbReference>
<dbReference type="SUPFAM" id="SSF51735">
    <property type="entry name" value="NAD(P)-binding Rossmann-fold domains"/>
    <property type="match status" value="2"/>
</dbReference>
<dbReference type="SMART" id="SM01294">
    <property type="entry name" value="PKS_PP_betabranch"/>
    <property type="match status" value="1"/>
</dbReference>
<dbReference type="InterPro" id="IPR045851">
    <property type="entry name" value="AMP-bd_C_sf"/>
</dbReference>
<dbReference type="PROSITE" id="PS00606">
    <property type="entry name" value="KS3_1"/>
    <property type="match status" value="1"/>
</dbReference>
<name>A0AAX3G367_9PSED</name>
<organism evidence="16 17">
    <name type="scientific">Pseudomonas chlororaphis</name>
    <dbReference type="NCBI Taxonomy" id="587753"/>
    <lineage>
        <taxon>Bacteria</taxon>
        <taxon>Pseudomonadati</taxon>
        <taxon>Pseudomonadota</taxon>
        <taxon>Gammaproteobacteria</taxon>
        <taxon>Pseudomonadales</taxon>
        <taxon>Pseudomonadaceae</taxon>
        <taxon>Pseudomonas</taxon>
    </lineage>
</organism>
<evidence type="ECO:0000256" key="1">
    <source>
        <dbReference type="ARBA" id="ARBA00001957"/>
    </source>
</evidence>
<dbReference type="InterPro" id="IPR042099">
    <property type="entry name" value="ANL_N_sf"/>
</dbReference>
<dbReference type="InterPro" id="IPR006162">
    <property type="entry name" value="Ppantetheine_attach_site"/>
</dbReference>
<dbReference type="Gene3D" id="3.40.50.12780">
    <property type="entry name" value="N-terminal domain of ligase-like"/>
    <property type="match status" value="1"/>
</dbReference>
<dbReference type="Pfam" id="PF00550">
    <property type="entry name" value="PP-binding"/>
    <property type="match status" value="4"/>
</dbReference>
<feature type="domain" description="Carrier" evidence="14">
    <location>
        <begin position="4399"/>
        <end position="4473"/>
    </location>
</feature>
<dbReference type="Pfam" id="PF00109">
    <property type="entry name" value="ketoacyl-synt"/>
    <property type="match status" value="3"/>
</dbReference>
<evidence type="ECO:0000313" key="17">
    <source>
        <dbReference type="Proteomes" id="UP000277437"/>
    </source>
</evidence>
<dbReference type="SMART" id="SM00822">
    <property type="entry name" value="PKS_KR"/>
    <property type="match status" value="1"/>
</dbReference>
<dbReference type="Gene3D" id="2.30.38.10">
    <property type="entry name" value="Luciferase, Domain 3"/>
    <property type="match status" value="1"/>
</dbReference>
<dbReference type="GO" id="GO:0005886">
    <property type="term" value="C:plasma membrane"/>
    <property type="evidence" value="ECO:0007669"/>
    <property type="project" value="TreeGrafter"/>
</dbReference>
<dbReference type="CDD" id="cd08953">
    <property type="entry name" value="KR_2_SDR_x"/>
    <property type="match status" value="1"/>
</dbReference>
<dbReference type="InterPro" id="IPR020845">
    <property type="entry name" value="AMP-binding_CS"/>
</dbReference>
<evidence type="ECO:0000256" key="3">
    <source>
        <dbReference type="ARBA" id="ARBA00004792"/>
    </source>
</evidence>
<evidence type="ECO:0000256" key="13">
    <source>
        <dbReference type="SAM" id="MobiDB-lite"/>
    </source>
</evidence>
<comment type="pathway">
    <text evidence="4">Lipid metabolism; fatty acid biosynthesis.</text>
</comment>
<dbReference type="GO" id="GO:0005737">
    <property type="term" value="C:cytoplasm"/>
    <property type="evidence" value="ECO:0007669"/>
    <property type="project" value="UniProtKB-SubCell"/>
</dbReference>
<comment type="pathway">
    <text evidence="3">Antibiotic biosynthesis.</text>
</comment>
<dbReference type="InterPro" id="IPR014031">
    <property type="entry name" value="Ketoacyl_synth_C"/>
</dbReference>
<keyword evidence="7" id="KW-0963">Cytoplasm</keyword>
<feature type="domain" description="Ketosynthase family 3 (KS3)" evidence="15">
    <location>
        <begin position="1105"/>
        <end position="1532"/>
    </location>
</feature>
<dbReference type="Pfam" id="PF22336">
    <property type="entry name" value="RhiE-like_linker"/>
    <property type="match status" value="1"/>
</dbReference>
<keyword evidence="6" id="KW-0596">Phosphopantetheine</keyword>
<evidence type="ECO:0000259" key="14">
    <source>
        <dbReference type="PROSITE" id="PS50075"/>
    </source>
</evidence>
<dbReference type="GO" id="GO:0031177">
    <property type="term" value="F:phosphopantetheine binding"/>
    <property type="evidence" value="ECO:0007669"/>
    <property type="project" value="InterPro"/>
</dbReference>
<dbReference type="SUPFAM" id="SSF56801">
    <property type="entry name" value="Acetyl-CoA synthetase-like"/>
    <property type="match status" value="2"/>
</dbReference>
<dbReference type="Pfam" id="PF13193">
    <property type="entry name" value="AMP-binding_C"/>
    <property type="match status" value="1"/>
</dbReference>
<dbReference type="FunFam" id="3.40.47.10:FF:000019">
    <property type="entry name" value="Polyketide synthase type I"/>
    <property type="match status" value="1"/>
</dbReference>
<dbReference type="GO" id="GO:0004312">
    <property type="term" value="F:fatty acid synthase activity"/>
    <property type="evidence" value="ECO:0007669"/>
    <property type="project" value="TreeGrafter"/>
</dbReference>
<dbReference type="CDD" id="cd00833">
    <property type="entry name" value="PKS"/>
    <property type="match status" value="3"/>
</dbReference>
<dbReference type="EMBL" id="LR134334">
    <property type="protein sequence ID" value="VEF77470.1"/>
    <property type="molecule type" value="Genomic_DNA"/>
</dbReference>
<feature type="domain" description="Carrier" evidence="14">
    <location>
        <begin position="1002"/>
        <end position="1077"/>
    </location>
</feature>
<dbReference type="InterPro" id="IPR016039">
    <property type="entry name" value="Thiolase-like"/>
</dbReference>
<dbReference type="SMART" id="SM00823">
    <property type="entry name" value="PKS_PP"/>
    <property type="match status" value="4"/>
</dbReference>
<comment type="similarity">
    <text evidence="5">Belongs to the short-chain dehydrogenases/reductases (SDR) family.</text>
</comment>
<evidence type="ECO:0000256" key="4">
    <source>
        <dbReference type="ARBA" id="ARBA00005194"/>
    </source>
</evidence>
<evidence type="ECO:0000256" key="9">
    <source>
        <dbReference type="ARBA" id="ARBA00022679"/>
    </source>
</evidence>
<dbReference type="RefSeq" id="WP_124323946.1">
    <property type="nucleotide sequence ID" value="NZ_CP118137.1"/>
</dbReference>
<dbReference type="InterPro" id="IPR029063">
    <property type="entry name" value="SAM-dependent_MTases_sf"/>
</dbReference>
<dbReference type="InterPro" id="IPR036736">
    <property type="entry name" value="ACP-like_sf"/>
</dbReference>
<dbReference type="Pfam" id="PF16197">
    <property type="entry name" value="KAsynt_C_assoc"/>
    <property type="match status" value="1"/>
</dbReference>
<dbReference type="InterPro" id="IPR014030">
    <property type="entry name" value="Ketoacyl_synth_N"/>
</dbReference>
<feature type="region of interest" description="Disordered" evidence="13">
    <location>
        <begin position="3329"/>
        <end position="3354"/>
    </location>
</feature>
<dbReference type="NCBIfam" id="TIGR01733">
    <property type="entry name" value="AA-adenyl-dom"/>
    <property type="match status" value="2"/>
</dbReference>
<evidence type="ECO:0000256" key="5">
    <source>
        <dbReference type="ARBA" id="ARBA00006484"/>
    </source>
</evidence>
<dbReference type="InterPro" id="IPR025110">
    <property type="entry name" value="AMP-bd_C"/>
</dbReference>
<dbReference type="InterPro" id="IPR054514">
    <property type="entry name" value="RhiE-like_linker"/>
</dbReference>
<dbReference type="CDD" id="cd05930">
    <property type="entry name" value="A_NRPS"/>
    <property type="match status" value="1"/>
</dbReference>
<dbReference type="Gene3D" id="3.40.50.720">
    <property type="entry name" value="NAD(P)-binding Rossmann-like Domain"/>
    <property type="match status" value="1"/>
</dbReference>
<evidence type="ECO:0000256" key="6">
    <source>
        <dbReference type="ARBA" id="ARBA00022450"/>
    </source>
</evidence>
<feature type="domain" description="Ketosynthase family 3 (KS3)" evidence="15">
    <location>
        <begin position="4488"/>
        <end position="4911"/>
    </location>
</feature>
<feature type="domain" description="Carrier" evidence="14">
    <location>
        <begin position="3355"/>
        <end position="3429"/>
    </location>
</feature>
<proteinExistence type="inferred from homology"/>
<dbReference type="InterPro" id="IPR009081">
    <property type="entry name" value="PP-bd_ACP"/>
</dbReference>
<keyword evidence="8" id="KW-0597">Phosphoprotein</keyword>
<dbReference type="InterPro" id="IPR032821">
    <property type="entry name" value="PKS_assoc"/>
</dbReference>
<dbReference type="InterPro" id="IPR020806">
    <property type="entry name" value="PKS_PP-bd"/>
</dbReference>
<dbReference type="Gene3D" id="3.30.300.30">
    <property type="match status" value="2"/>
</dbReference>
<comment type="cofactor">
    <cofactor evidence="1">
        <name>pantetheine 4'-phosphate</name>
        <dbReference type="ChEBI" id="CHEBI:47942"/>
    </cofactor>
</comment>
<comment type="subcellular location">
    <subcellularLocation>
        <location evidence="2">Cytoplasm</location>
    </subcellularLocation>
</comment>
<dbReference type="FunFam" id="3.30.300.30:FF:000015">
    <property type="entry name" value="Nonribosomal peptide synthase SidD"/>
    <property type="match status" value="1"/>
</dbReference>
<dbReference type="SUPFAM" id="SSF47336">
    <property type="entry name" value="ACP-like"/>
    <property type="match status" value="4"/>
</dbReference>
<sequence>MNAVATKEQLLAAYKAGEISTAQLKSLLFAAEPMPLSAGQKGLWALHKTLPDITAYQIPLCFRCDRALDLEALQQAYRRVLTSYPLLTSVLHEVQGQPSLRPQAVSRFGLVLEDVRGMPTQQVLDRLHGLSKQPLPLEGTALIDGHVFQADEQWWGLFRVHHIVFDGTSALLFLNHLFDAYQSLVSGLPPRVEQPSAHFAEFVAWQNEMLAGPAAQPLLDYWQGALEQVPPPLELTTDFARSSTVSFEGSSLRQSVPEALNARLERFCSEHGLTRAVFFLGVFNGLLSRYTQQQDIVVGMPTLGRPKECFGQSIGYFMNMVPIRSRDIESGSARDYLRRLQETMIDAVDHSDYPFPTLLKALKVPRNHRQRPLFNIAFAHQNFASSHWLQHLEHQYTTPLGITMVEQLRQEGEYELELEIIESADGALINFKYATALFEPARIERMLAHYLQLVEGVLADPQRSLADHDIVAAQERALLQRCNDTDLKVPAVASLLEWVQQQAERDPEKTAFRYQEHKLGYRALMQGAKALGNFLSARGIGPGAKVAICVERSLDLPLAILGVLHSGAAYVPLDPTYPGERQRYMLEDSGASLLLSQSTITRDWPVPCDVLCLDEQRARIAEYADSQVPQLKVRSDSDLAYLIYTSGSTGKPKGVMVPHSALNNFLHGMAEMLQVDERDRLLAVTTFSFDIAGLELFLGLVRGAECVLCDAAVASDAERLKALIEHSDPSLMQATPTTWQLLFQVGWQPSSRLKVLCGGEAMPVALFQRFQASSAQVWNLYGPTETTIWSSAKRLDHAKGVTIGGPIANTQLHVFNQYRRLQPIGVPGELAIAGAGLATGYHRLAEQTADKFVADPFRPGQRMFLTGDSALRLEDGEIRCLGRQDLQVKVRGHRIDVEEIETCIVAQCPVRSAVVVLHQASEHASMLVAYLQADSAAIDQQQLIATVRAELGKHLPGYMMPQRFVCEQALPMTANGKVDRKALMARMLPKAPDKVVATAPPVSQPQTVEQVRQAWQQVLGYPVEDDETGFFDFGGDSVSAVQVAQLLSERLQRKVAVTLLFQYPTVSLLGAALNQLAPVLSDDGAPSTADASLTQAPERLPDALEGAAAVIGMSCQFAQSVDLEAFWDNLCQGRACVTRWSDTQLRELNVPESMIRNPQFVPVKAILDDKHAFDATFFGLSPRDAGFMSPAFKHLLMHAWRAFEDAGYIPEQTPSTAVYISAGQSMSGQQGAADAAYFIEDADEYVRWLMGQGGSIPTMISYKLGLSGPSVFLQTNCSSSLVALQAGLDSIRSGAADYALVGAATVFPVSMAGYLHQPGLNFSSSGQCRAFDAEADGMVSGEGVAMLLLKRASLALADGDPTYALLKEVQVNNDGALKAGFFAPSVAGQAAVIGRVLDKAGVEPQEVGYIETHGTGTALGDPVEFAALSDAYASSAGALRFCGLGSVKSNIGHTDTAAGLAGSIKAILSLAHQKIPPTLHIDSPNRQIDLEHSPFFLVDRLRPWPAQPGRPRHAAVSSFGVGGTNAHALFRSADDLPARPASVGSGPYLVLLSAKTEDKCRVAAQQLLAFVQNSAPSLDLGDLAYTLQVGRKAWPQRIAMVVSDRNELCRTLANCIEGRADDALHRGRASRQLAAREGLASAASDVHSLARHWVQGGHLEGYQAPTGDRPPRRIHLPTYPFITDRERHSMPTTLQNTVEPVPQPVPAPPAGTASHALQGAVCWVREPSPAGESQQGGRTAIVCDALDLPGAPGEMLHIDPRVFSDQAALATLFEQHAHLEHLIWLLPEDRIGTLAGMQAEQHRGVLWGATLLQALGGSYHGKALKFTVVTRRSVAIFDQDPLVATHSGAHGLVGTVVKEHPHWQARIVDVEDLGVVWTTAFAALPFERSGRPWAYRAGDWFRPSLHLLDDSLGSPDRLAGSTYRQGGVYVIVGGAGAIGQDWSAYLLRNYQAQLVWIGRSAADAQVQASIERLAALGPAPLYVQADATDLEQLQRACDAIRQRFPRIHGVVHSAMVRENQVLQQQTAQDFERQVNTKVAIALNLARLFSEEPLDFLLFFSSINAFYLAPNSCAYAAGGSFIGALADQLNQRRDRCAKVVYWPHWETAQLREDSQGVRQHLARLGFGVLPVEQGMAQLETFLAQPFTHMASLRLTSETKLQQLNFSGFGVYAKQQACAADVVPATTLELDQAQRLIEITYGRLDEIAPLLRALMWRQIDLFLGEAGLTSGNRRGRYSLKHLQSALSDGHYLLRWLNASLRILEDREEITLSGDQIILSSALEDRVDSSWERWQTVKAELEKDPFLASVSRFIDVALQATPDVLGSRKKATDVFFSNSSMALVESIYKENPVVHYYGSVVGKLVAAQIEAIVARQPDARIRLLEVGAGTGSCTEHVLAALKPFAENISEYCFTDLSQLFLQRAERRYRSEHPYLATRIFNAEKEPQAQGMTPEHYDVVIAANVIHATQDIRTSVRHIQSLMKTHGQFLLLELTENSLFSHLTFGLLEGWWRFTDPELRMPYGPALSAASWRSVLLDQAFDRVSFPCAALKRSDLQVVVGRSSGFGLGPQAPRRWTSVQAPEATAPTQPHAPAASPGAALARTVACQAAPAQVAVSSAFVQVRSTLAQVFSQALGVPTSDIDGDESLGDYGLDSIIGVKLVQQINAQLNVELVAGVLFEFNTLNLLASHVAGLLPESRVTPAPAVEPVCAAVAPPVLQQPAQVLTPSHKPRPHDVAIVGMSAQFPGANSLSAFWNNIEEGIDCTQEIPEERWDWRQFFGKSDGANPRTESRWGGFIDNVYHFDPLFFELSPYEAALMDPQQRLLLKHAWLAIEDAGVALKRFAAKKTGVFMAVGASEYAYTVQLPVGNPLVASSISSAMVANRISHLFNLRGPSEHYDTGCSSSLVALHRALVAMANGECEQALVGGVQLVLSPLGAINLGAVGFLSSDGQSRSFQAGADGFVRSEGVGVLVLKSLEQAIADRDDIYAVLKGSGVAHGGKGVSLTSPNAQGMKEAIVQALDRAGVEPGSLSYVETHGIASEIGDSIEIQALKSTLDDGAAPGDCVLSSLKPVIGHAEIASGIGALIKTALALRNRLRPGVPGFSQASEHLSLAHSRLSIAAQPRDWPAPASGHPRRAGVNSFGFGGVNAFAVLEEYVHEPSAWPSQAGERQLLVLSAKQDPALRRSAAALLDFLENNAALDLAQLAAALWRKTALPVRLAMVVSDLQEAVTHLRAFVASEPGQAGSLPGCHYGDESNRSPALHELLESPSGAALLQGVREQRDYPRLASLWCCGVALDIDPALSEQPGLRLPAYVFDERICKLPAHTDGFSMPNLSAPGRAATPREAERVRHDGDAPQDAEAQLRLMLASLLQLEPDELDFQRPVAQYGVDSLTAVMLQNRIFEHYGIRPGLPQLLNCRNFAELARSLPQVLATVAVQPREAALAEHPPSVGQQGLWTEQRYFAQQAGYNIPYAFRLDGRVDARRLFAAAEETVARHSLLGANFELRGESLWVRNNAHPRPQCTVHEYQGADDEALQASMRAIARKPFKLESDALLRVDLFVQAPDQDSTVLMLTFHHSVFDGSSLPIFLGTFLALYEQGPEADVPAPRSNYSAFVEWQQRWLLSEEGVRAGRFWHSRLSTPHMPLALRGQQPGEGRDRQPEMLKVALPARTLEGLARMAEQHNVSSYSLMLAAFGLLLRRLGATRQLRVATPFFGRPHTQFEDLVGYFVNLLVMPLDVPEESALGDWLPTLQQELLEALEHGHYPYPRLHQELARPGQPLYDAVFMYQNWVRSTQRRLASSGRHLQPMLQIQQQVDFPLAFEVFEGEEGSTLFCHFDAAIYPPAMMQELQLQYLDLLATLPALAAAQGIPQAVAPAAQPSLAALFERQAALTPQQVALICNDQQLDYQRLNQHANQLARQIRQALPAHGEQEVVIGLLLEPGPAFVAAALAVWKLGLAYLALDPALPASRLAYMVADSGCLLVVSHGAARQRLQGTLEWAVPELDLDALQAQIDAQDVSDGVSSRFQDFCYVIYTSGSSGRPKGVKGSQRGTLNRLQWGWNTFPYGEQERCCQKTSLNFVDHVAELFAPLLQGVPSVVLPDHWLRERGAAAFLQALEGHRITRMVVIPSLLRAMLQEPSAATALGSLRYCFSSGEPLSADLAKTFFALCPQSELINIYGSSEMSADATFKRVTPGAEEQINIGRELDNVSVVIVDEQDRRCAMGVTGQLLVAGDALALGYIGQDDEHERRFALLDLDATGPRRYFRSGDLGYRLANGEMVLSGRHDQQVKVKGQRIELGEIEAALREHAGVLEALVKQAGEDSGLEAFLTLSEALDGRTLREHLGRTLPRYMIPNRFYQLAQLPRLASGKVDRLSLSAAGARLLPHDAQHEPGGPDSAIGSDNATRLLQAIAQVLQVAASELSLDQDFYQLGFDSFRFVRLADALNAAFGVNSSPADFYRHGTPRKWLASLALPSGDEAREPVPTSAALDEPIAVVGMAGVFPGADDLGRFWQQLYEGNDLVSETPAARWRWQDYADQPGGAALRWGGFINDVDKFSPGFFGLSPLEAEFMDPQHRLFLESAWHALEDAGYAPRTLPEREVGVFVGVSSMDYAGKLMINGEVDPLANFGNGHSMLANRVSYLLDLTGPSVAIDTACSSSLVAIHEGVKAIRNGDCRWALVGGVNILLEPRITLAMGKAKMLSPEGRCKTFAADADGYVRGEGAGVLVLKTLKQALADNDQIHGVIRGSAVNHGGRANSMTAPNPQAQADLVHQLYQRVGISPDQVSYIETHGTGTPIGDPIEINALKEAWQRGGYQPASGARCALGALKSNIGHLEAAAGIAGAIKLLLCLKHKTLVKNLHCARTNPYIDLQDSPFYLLEDSGPWLTDSTRPRMAGLSSFGIGGTNAHLLFEEFSKESADE</sequence>
<comment type="function">
    <text evidence="12">Involved in production of the polyketide antibiotic thailandamide.</text>
</comment>
<dbReference type="GO" id="GO:0006633">
    <property type="term" value="P:fatty acid biosynthetic process"/>
    <property type="evidence" value="ECO:0007669"/>
    <property type="project" value="InterPro"/>
</dbReference>
<dbReference type="InterPro" id="IPR000873">
    <property type="entry name" value="AMP-dep_synth/lig_dom"/>
</dbReference>
<dbReference type="Gene3D" id="1.10.1240.100">
    <property type="match status" value="2"/>
</dbReference>
<gene>
    <name evidence="16" type="primary">rzxB_2</name>
    <name evidence="16" type="ORF">NCTC7357_05876</name>
</gene>
<dbReference type="PROSITE" id="PS00455">
    <property type="entry name" value="AMP_BINDING"/>
    <property type="match status" value="2"/>
</dbReference>
<dbReference type="Pfam" id="PF02801">
    <property type="entry name" value="Ketoacyl-synt_C"/>
    <property type="match status" value="3"/>
</dbReference>
<dbReference type="InterPro" id="IPR036291">
    <property type="entry name" value="NAD(P)-bd_dom_sf"/>
</dbReference>
<dbReference type="SMART" id="SM00825">
    <property type="entry name" value="PKS_KS"/>
    <property type="match status" value="3"/>
</dbReference>
<evidence type="ECO:0000256" key="2">
    <source>
        <dbReference type="ARBA" id="ARBA00004496"/>
    </source>
</evidence>
<dbReference type="InterPro" id="IPR013217">
    <property type="entry name" value="Methyltransf_12"/>
</dbReference>
<dbReference type="PANTHER" id="PTHR43775">
    <property type="entry name" value="FATTY ACID SYNTHASE"/>
    <property type="match status" value="1"/>
</dbReference>
<evidence type="ECO:0000256" key="12">
    <source>
        <dbReference type="ARBA" id="ARBA00054155"/>
    </source>
</evidence>
<dbReference type="SUPFAM" id="SSF53901">
    <property type="entry name" value="Thiolase-like"/>
    <property type="match status" value="3"/>
</dbReference>
<dbReference type="InterPro" id="IPR001242">
    <property type="entry name" value="Condensation_dom"/>
</dbReference>
<dbReference type="Gene3D" id="3.30.559.10">
    <property type="entry name" value="Chloramphenicol acetyltransferase-like domain"/>
    <property type="match status" value="2"/>
</dbReference>
<evidence type="ECO:0000256" key="7">
    <source>
        <dbReference type="ARBA" id="ARBA00022490"/>
    </source>
</evidence>
<feature type="compositionally biased region" description="Basic and acidic residues" evidence="13">
    <location>
        <begin position="3340"/>
        <end position="3352"/>
    </location>
</feature>
<accession>A0AAX3G367</accession>
<keyword evidence="10" id="KW-0677">Repeat</keyword>